<evidence type="ECO:0008006" key="11">
    <source>
        <dbReference type="Google" id="ProtNLM"/>
    </source>
</evidence>
<dbReference type="OrthoDB" id="512018at2759"/>
<evidence type="ECO:0000256" key="4">
    <source>
        <dbReference type="ARBA" id="ARBA00022824"/>
    </source>
</evidence>
<evidence type="ECO:0000256" key="6">
    <source>
        <dbReference type="ARBA" id="ARBA00023136"/>
    </source>
</evidence>
<feature type="signal peptide" evidence="8">
    <location>
        <begin position="1"/>
        <end position="19"/>
    </location>
</feature>
<dbReference type="GO" id="GO:0043529">
    <property type="term" value="C:GET complex"/>
    <property type="evidence" value="ECO:0007669"/>
    <property type="project" value="TreeGrafter"/>
</dbReference>
<comment type="subcellular location">
    <subcellularLocation>
        <location evidence="1">Endoplasmic reticulum membrane</location>
    </subcellularLocation>
</comment>
<dbReference type="GO" id="GO:0043495">
    <property type="term" value="F:protein-membrane adaptor activity"/>
    <property type="evidence" value="ECO:0007669"/>
    <property type="project" value="TreeGrafter"/>
</dbReference>
<dbReference type="RefSeq" id="XP_013901935.1">
    <property type="nucleotide sequence ID" value="XM_014046481.1"/>
</dbReference>
<evidence type="ECO:0000256" key="2">
    <source>
        <dbReference type="ARBA" id="ARBA00010799"/>
    </source>
</evidence>
<keyword evidence="10" id="KW-1185">Reference proteome</keyword>
<accession>A0A0D2NBR6</accession>
<evidence type="ECO:0000256" key="5">
    <source>
        <dbReference type="ARBA" id="ARBA00022989"/>
    </source>
</evidence>
<evidence type="ECO:0000313" key="9">
    <source>
        <dbReference type="EMBL" id="KIZ02916.1"/>
    </source>
</evidence>
<dbReference type="PANTHER" id="PTHR42650">
    <property type="entry name" value="TAIL-ANCHORED PROTEIN INSERTION RECEPTOR WRB"/>
    <property type="match status" value="1"/>
</dbReference>
<dbReference type="GO" id="GO:0071816">
    <property type="term" value="P:tail-anchored membrane protein insertion into ER membrane"/>
    <property type="evidence" value="ECO:0007669"/>
    <property type="project" value="InterPro"/>
</dbReference>
<protein>
    <recommendedName>
        <fullName evidence="11">Tail-anchored protein insertion receptor WRB</fullName>
    </recommendedName>
</protein>
<dbReference type="AlphaFoldDB" id="A0A0D2NBR6"/>
<proteinExistence type="inferred from homology"/>
<keyword evidence="3 7" id="KW-0812">Transmembrane</keyword>
<name>A0A0D2NBR6_9CHLO</name>
<dbReference type="KEGG" id="mng:MNEG_5043"/>
<evidence type="ECO:0000256" key="3">
    <source>
        <dbReference type="ARBA" id="ARBA00022692"/>
    </source>
</evidence>
<dbReference type="Pfam" id="PF04420">
    <property type="entry name" value="CHD5"/>
    <property type="match status" value="1"/>
</dbReference>
<keyword evidence="6 7" id="KW-0472">Membrane</keyword>
<evidence type="ECO:0000256" key="7">
    <source>
        <dbReference type="SAM" id="Phobius"/>
    </source>
</evidence>
<evidence type="ECO:0000256" key="1">
    <source>
        <dbReference type="ARBA" id="ARBA00004586"/>
    </source>
</evidence>
<dbReference type="InterPro" id="IPR028945">
    <property type="entry name" value="Get1"/>
</dbReference>
<evidence type="ECO:0000256" key="8">
    <source>
        <dbReference type="SAM" id="SignalP"/>
    </source>
</evidence>
<organism evidence="9 10">
    <name type="scientific">Monoraphidium neglectum</name>
    <dbReference type="NCBI Taxonomy" id="145388"/>
    <lineage>
        <taxon>Eukaryota</taxon>
        <taxon>Viridiplantae</taxon>
        <taxon>Chlorophyta</taxon>
        <taxon>core chlorophytes</taxon>
        <taxon>Chlorophyceae</taxon>
        <taxon>CS clade</taxon>
        <taxon>Sphaeropleales</taxon>
        <taxon>Selenastraceae</taxon>
        <taxon>Monoraphidium</taxon>
    </lineage>
</organism>
<dbReference type="EMBL" id="KK100951">
    <property type="protein sequence ID" value="KIZ02916.1"/>
    <property type="molecule type" value="Genomic_DNA"/>
</dbReference>
<gene>
    <name evidence="9" type="ORF">MNEG_5043</name>
</gene>
<reference evidence="9 10" key="1">
    <citation type="journal article" date="2013" name="BMC Genomics">
        <title>Reconstruction of the lipid metabolism for the microalga Monoraphidium neglectum from its genome sequence reveals characteristics suitable for biofuel production.</title>
        <authorList>
            <person name="Bogen C."/>
            <person name="Al-Dilaimi A."/>
            <person name="Albersmeier A."/>
            <person name="Wichmann J."/>
            <person name="Grundmann M."/>
            <person name="Rupp O."/>
            <person name="Lauersen K.J."/>
            <person name="Blifernez-Klassen O."/>
            <person name="Kalinowski J."/>
            <person name="Goesmann A."/>
            <person name="Mussgnug J.H."/>
            <person name="Kruse O."/>
        </authorList>
    </citation>
    <scope>NUCLEOTIDE SEQUENCE [LARGE SCALE GENOMIC DNA]</scope>
    <source>
        <strain evidence="9 10">SAG 48.87</strain>
    </source>
</reference>
<keyword evidence="5 7" id="KW-1133">Transmembrane helix</keyword>
<dbReference type="PANTHER" id="PTHR42650:SF1">
    <property type="entry name" value="GUIDED ENTRY OF TAIL-ANCHORED PROTEINS FACTOR 1"/>
    <property type="match status" value="1"/>
</dbReference>
<feature type="transmembrane region" description="Helical" evidence="7">
    <location>
        <begin position="88"/>
        <end position="109"/>
    </location>
</feature>
<keyword evidence="8" id="KW-0732">Signal</keyword>
<dbReference type="GeneID" id="25737920"/>
<dbReference type="GO" id="GO:0005789">
    <property type="term" value="C:endoplasmic reticulum membrane"/>
    <property type="evidence" value="ECO:0007669"/>
    <property type="project" value="UniProtKB-SubCell"/>
</dbReference>
<keyword evidence="4" id="KW-0256">Endoplasmic reticulum</keyword>
<dbReference type="Proteomes" id="UP000054498">
    <property type="component" value="Unassembled WGS sequence"/>
</dbReference>
<sequence>MELPALLFFGLLLLNVTRWLIKRSQTGFLQQHKSRLAREIASLRRQAEALNTPSTYAKCAKLQRLANAKEQELSALQQHGDDDVRARIAGAMATVKVILMALAVVMLWGRPLLYIPPRLSSPFSKLLLFPHTSSYVEMGSVTVVPWVALCDRVSLLIARSLFPLRALEPRTKPLQTVHEDKEH</sequence>
<comment type="similarity">
    <text evidence="2">Belongs to the WRB/GET1 family.</text>
</comment>
<evidence type="ECO:0000313" key="10">
    <source>
        <dbReference type="Proteomes" id="UP000054498"/>
    </source>
</evidence>
<feature type="chain" id="PRO_5002248479" description="Tail-anchored protein insertion receptor WRB" evidence="8">
    <location>
        <begin position="20"/>
        <end position="183"/>
    </location>
</feature>